<organism evidence="2 3">
    <name type="scientific">Neptuniibacter pectenicola</name>
    <dbReference type="NCBI Taxonomy" id="1806669"/>
    <lineage>
        <taxon>Bacteria</taxon>
        <taxon>Pseudomonadati</taxon>
        <taxon>Pseudomonadota</taxon>
        <taxon>Gammaproteobacteria</taxon>
        <taxon>Oceanospirillales</taxon>
        <taxon>Oceanospirillaceae</taxon>
        <taxon>Neptuniibacter</taxon>
    </lineage>
</organism>
<keyword evidence="3" id="KW-1185">Reference proteome</keyword>
<dbReference type="InterPro" id="IPR005543">
    <property type="entry name" value="PASTA_dom"/>
</dbReference>
<name>A0ABU9TPJ2_9GAMM</name>
<comment type="caution">
    <text evidence="2">The sequence shown here is derived from an EMBL/GenBank/DDBJ whole genome shotgun (WGS) entry which is preliminary data.</text>
</comment>
<dbReference type="PROSITE" id="PS51178">
    <property type="entry name" value="PASTA"/>
    <property type="match status" value="1"/>
</dbReference>
<feature type="domain" description="PASTA" evidence="1">
    <location>
        <begin position="126"/>
        <end position="192"/>
    </location>
</feature>
<dbReference type="CDD" id="cd06577">
    <property type="entry name" value="PASTA_pknB"/>
    <property type="match status" value="1"/>
</dbReference>
<evidence type="ECO:0000313" key="3">
    <source>
        <dbReference type="Proteomes" id="UP001449225"/>
    </source>
</evidence>
<dbReference type="EMBL" id="JBBMRA010000003">
    <property type="protein sequence ID" value="MEM5535630.1"/>
    <property type="molecule type" value="Genomic_DNA"/>
</dbReference>
<proteinExistence type="predicted"/>
<dbReference type="Gene3D" id="3.30.10.20">
    <property type="match status" value="1"/>
</dbReference>
<accession>A0ABU9TPJ2</accession>
<dbReference type="RefSeq" id="WP_342853851.1">
    <property type="nucleotide sequence ID" value="NZ_JBBMRA010000003.1"/>
</dbReference>
<evidence type="ECO:0000259" key="1">
    <source>
        <dbReference type="PROSITE" id="PS51178"/>
    </source>
</evidence>
<sequence>MSQKNIFQDVLAAPLGDMVAEIGTGIANAQYAIDARTIENMKEIYRSDDETITELRNIGYRPTWYVIPEATAEINMALSLRQTLDSNGKTTTELQGTTVDASYQNQYDFNVQASSKLTIKFLPVPAPTQVDDLNIVPNIIGQPLATAKVLLQRLGISYNFSPKNVSDSKIVTATDPQAGELIEADQVLTLKI</sequence>
<protein>
    <submittedName>
        <fullName evidence="2">PASTA domain-containing protein</fullName>
    </submittedName>
</protein>
<dbReference type="Proteomes" id="UP001449225">
    <property type="component" value="Unassembled WGS sequence"/>
</dbReference>
<reference evidence="2 3" key="1">
    <citation type="submission" date="2024-03" db="EMBL/GenBank/DDBJ databases">
        <title>Community enrichment and isolation of bacterial strains for fucoidan degradation.</title>
        <authorList>
            <person name="Sichert A."/>
        </authorList>
    </citation>
    <scope>NUCLEOTIDE SEQUENCE [LARGE SCALE GENOMIC DNA]</scope>
    <source>
        <strain evidence="2 3">AS76</strain>
    </source>
</reference>
<dbReference type="Pfam" id="PF03793">
    <property type="entry name" value="PASTA"/>
    <property type="match status" value="1"/>
</dbReference>
<evidence type="ECO:0000313" key="2">
    <source>
        <dbReference type="EMBL" id="MEM5535630.1"/>
    </source>
</evidence>
<gene>
    <name evidence="2" type="ORF">WNY58_04415</name>
</gene>